<protein>
    <submittedName>
        <fullName evidence="2">Putative transposase</fullName>
    </submittedName>
</protein>
<dbReference type="InterPro" id="IPR048020">
    <property type="entry name" value="Transpos_IS3"/>
</dbReference>
<dbReference type="Gene3D" id="3.30.420.10">
    <property type="entry name" value="Ribonuclease H-like superfamily/Ribonuclease H"/>
    <property type="match status" value="1"/>
</dbReference>
<dbReference type="AlphaFoldDB" id="A0A1H6MHA5"/>
<evidence type="ECO:0000313" key="3">
    <source>
        <dbReference type="Proteomes" id="UP000198555"/>
    </source>
</evidence>
<dbReference type="InterPro" id="IPR025948">
    <property type="entry name" value="HTH-like_dom"/>
</dbReference>
<dbReference type="NCBIfam" id="NF033516">
    <property type="entry name" value="transpos_IS3"/>
    <property type="match status" value="1"/>
</dbReference>
<dbReference type="Pfam" id="PF13276">
    <property type="entry name" value="HTH_21"/>
    <property type="match status" value="1"/>
</dbReference>
<dbReference type="SUPFAM" id="SSF53098">
    <property type="entry name" value="Ribonuclease H-like"/>
    <property type="match status" value="1"/>
</dbReference>
<keyword evidence="3" id="KW-1185">Reference proteome</keyword>
<dbReference type="GO" id="GO:0015074">
    <property type="term" value="P:DNA integration"/>
    <property type="evidence" value="ECO:0007669"/>
    <property type="project" value="InterPro"/>
</dbReference>
<dbReference type="STRING" id="420404.SAMN05421793_1902"/>
<feature type="non-terminal residue" evidence="2">
    <location>
        <position position="223"/>
    </location>
</feature>
<dbReference type="InterPro" id="IPR036397">
    <property type="entry name" value="RNaseH_sf"/>
</dbReference>
<dbReference type="PANTHER" id="PTHR46889:SF4">
    <property type="entry name" value="TRANSPOSASE INSO FOR INSERTION SEQUENCE ELEMENT IS911B-RELATED"/>
    <property type="match status" value="1"/>
</dbReference>
<evidence type="ECO:0000313" key="2">
    <source>
        <dbReference type="EMBL" id="SEH98640.1"/>
    </source>
</evidence>
<proteinExistence type="predicted"/>
<dbReference type="GO" id="GO:0003676">
    <property type="term" value="F:nucleic acid binding"/>
    <property type="evidence" value="ECO:0007669"/>
    <property type="project" value="InterPro"/>
</dbReference>
<dbReference type="InterPro" id="IPR001584">
    <property type="entry name" value="Integrase_cat-core"/>
</dbReference>
<dbReference type="Pfam" id="PF13333">
    <property type="entry name" value="rve_2"/>
    <property type="match status" value="1"/>
</dbReference>
<dbReference type="InterPro" id="IPR050900">
    <property type="entry name" value="Transposase_IS3/IS150/IS904"/>
</dbReference>
<accession>A0A1H6MHA5</accession>
<name>A0A1H6MHA5_9FLAO</name>
<dbReference type="InterPro" id="IPR012337">
    <property type="entry name" value="RNaseH-like_sf"/>
</dbReference>
<sequence length="223" mass="26578">MLQKKDKYAEIKTLIKKIYHRHKGRFGYRRITMAIRQNGIIINHKTVLRLMKTLNLKSIIRVKRYRSYRGEIGRTVPNILERNFKTNQPNRKWATDVTEFNVSGNKLYLSPIIDLFNGEIISYELSERPVFAQVMNMLKKSFRKVKNTENIILHSDQGWQYQMKVYQQLLKKKGIIQSMSRKGNCLDNAVIENFFGTLKSEMFYTKNFKTIKELKKEIKEYIN</sequence>
<feature type="domain" description="Integrase catalytic" evidence="1">
    <location>
        <begin position="85"/>
        <end position="223"/>
    </location>
</feature>
<dbReference type="Pfam" id="PF00665">
    <property type="entry name" value="rve"/>
    <property type="match status" value="1"/>
</dbReference>
<organism evidence="2 3">
    <name type="scientific">Epilithonimonas hominis</name>
    <dbReference type="NCBI Taxonomy" id="420404"/>
    <lineage>
        <taxon>Bacteria</taxon>
        <taxon>Pseudomonadati</taxon>
        <taxon>Bacteroidota</taxon>
        <taxon>Flavobacteriia</taxon>
        <taxon>Flavobacteriales</taxon>
        <taxon>Weeksellaceae</taxon>
        <taxon>Chryseobacterium group</taxon>
        <taxon>Epilithonimonas</taxon>
    </lineage>
</organism>
<dbReference type="PROSITE" id="PS50994">
    <property type="entry name" value="INTEGRASE"/>
    <property type="match status" value="1"/>
</dbReference>
<dbReference type="EMBL" id="FNWX01000090">
    <property type="protein sequence ID" value="SEH98640.1"/>
    <property type="molecule type" value="Genomic_DNA"/>
</dbReference>
<dbReference type="Proteomes" id="UP000198555">
    <property type="component" value="Unassembled WGS sequence"/>
</dbReference>
<gene>
    <name evidence="2" type="ORF">SAMN05421793_1902</name>
</gene>
<reference evidence="3" key="1">
    <citation type="submission" date="2016-10" db="EMBL/GenBank/DDBJ databases">
        <authorList>
            <person name="Varghese N."/>
            <person name="Submissions S."/>
        </authorList>
    </citation>
    <scope>NUCLEOTIDE SEQUENCE [LARGE SCALE GENOMIC DNA]</scope>
    <source>
        <strain evidence="3">DSM 19326</strain>
    </source>
</reference>
<dbReference type="PANTHER" id="PTHR46889">
    <property type="entry name" value="TRANSPOSASE INSF FOR INSERTION SEQUENCE IS3B-RELATED"/>
    <property type="match status" value="1"/>
</dbReference>
<evidence type="ECO:0000259" key="1">
    <source>
        <dbReference type="PROSITE" id="PS50994"/>
    </source>
</evidence>